<dbReference type="InterPro" id="IPR057736">
    <property type="entry name" value="SAF_PseI/NeuA/NeuB"/>
</dbReference>
<dbReference type="EMBL" id="CP034346">
    <property type="protein sequence ID" value="AZS17581.1"/>
    <property type="molecule type" value="Genomic_DNA"/>
</dbReference>
<dbReference type="InterPro" id="IPR013974">
    <property type="entry name" value="SAF"/>
</dbReference>
<sequence length="359" mass="40539">MKYENKVVINGREISHDQPVYFIADIAANHDGDLSRAKELIWLAKEGGADAAKFQHFKAEQIVSDYGFRDLQGQMSHQASWDKSVFETFKYFECNRDWNEELALTAKEAGIDFMTTPYDYEAVKLLDQYIPAYKIGSGDITWTDFIEFIAKNEKPVILATGASSMVDVERAVDAVLNFNKQLVLLQCNTNYTGSLENLRHINLNVLKTYAIRYPQMVLGLSDHTPGHSTVLGAIALGARVIEKHFTDDNSRKGPDHPFSMNPKTWGEMVERSRELEAALGNGVKRVEDNEQDTYIIQRRCIRINKHMESGSVINEEDLEYLRPAPVGAILPYDAHKVIGKLLSKSKSKGDALYETDLVN</sequence>
<dbReference type="Gene3D" id="3.90.1210.10">
    <property type="entry name" value="Antifreeze-like/N-acetylneuraminic acid synthase C-terminal domain"/>
    <property type="match status" value="1"/>
</dbReference>
<dbReference type="InterPro" id="IPR036732">
    <property type="entry name" value="AFP_Neu5c_C_sf"/>
</dbReference>
<dbReference type="SMART" id="SM00858">
    <property type="entry name" value="SAF"/>
    <property type="match status" value="1"/>
</dbReference>
<dbReference type="CDD" id="cd11615">
    <property type="entry name" value="SAF_NeuB_like"/>
    <property type="match status" value="1"/>
</dbReference>
<dbReference type="GO" id="GO:0016051">
    <property type="term" value="P:carbohydrate biosynthetic process"/>
    <property type="evidence" value="ECO:0007669"/>
    <property type="project" value="InterPro"/>
</dbReference>
<dbReference type="SUPFAM" id="SSF51569">
    <property type="entry name" value="Aldolase"/>
    <property type="match status" value="1"/>
</dbReference>
<gene>
    <name evidence="2" type="ORF">EI981_26225</name>
</gene>
<dbReference type="InterPro" id="IPR051690">
    <property type="entry name" value="PseI-like"/>
</dbReference>
<feature type="domain" description="AFP-like" evidence="1">
    <location>
        <begin position="300"/>
        <end position="359"/>
    </location>
</feature>
<dbReference type="InterPro" id="IPR013132">
    <property type="entry name" value="PseI/NeuA/B-like_N"/>
</dbReference>
<evidence type="ECO:0000313" key="3">
    <source>
        <dbReference type="Proteomes" id="UP000270678"/>
    </source>
</evidence>
<dbReference type="RefSeq" id="WP_127003254.1">
    <property type="nucleotide sequence ID" value="NZ_CP034346.1"/>
</dbReference>
<evidence type="ECO:0000259" key="1">
    <source>
        <dbReference type="PROSITE" id="PS50844"/>
    </source>
</evidence>
<dbReference type="InterPro" id="IPR013785">
    <property type="entry name" value="Aldolase_TIM"/>
</dbReference>
<dbReference type="PANTHER" id="PTHR42966:SF2">
    <property type="entry name" value="PSEUDAMINIC ACID SYNTHASE"/>
    <property type="match status" value="1"/>
</dbReference>
<name>A0A3Q9ICJ3_9BACL</name>
<organism evidence="2 3">
    <name type="scientific">Paenibacillus lutimineralis</name>
    <dbReference type="NCBI Taxonomy" id="2707005"/>
    <lineage>
        <taxon>Bacteria</taxon>
        <taxon>Bacillati</taxon>
        <taxon>Bacillota</taxon>
        <taxon>Bacilli</taxon>
        <taxon>Bacillales</taxon>
        <taxon>Paenibacillaceae</taxon>
        <taxon>Paenibacillus</taxon>
    </lineage>
</organism>
<evidence type="ECO:0000313" key="2">
    <source>
        <dbReference type="EMBL" id="AZS17581.1"/>
    </source>
</evidence>
<dbReference type="GO" id="GO:0047444">
    <property type="term" value="F:N-acylneuraminate-9-phosphate synthase activity"/>
    <property type="evidence" value="ECO:0007669"/>
    <property type="project" value="TreeGrafter"/>
</dbReference>
<dbReference type="SUPFAM" id="SSF51269">
    <property type="entry name" value="AFP III-like domain"/>
    <property type="match status" value="1"/>
</dbReference>
<accession>A0A3Q9ICJ3</accession>
<dbReference type="Pfam" id="PF03102">
    <property type="entry name" value="NeuB"/>
    <property type="match status" value="1"/>
</dbReference>
<reference evidence="3" key="1">
    <citation type="submission" date="2018-12" db="EMBL/GenBank/DDBJ databases">
        <title>Complete genome sequence of Paenibacillus sp. MBLB1234.</title>
        <authorList>
            <person name="Nam Y.-D."/>
            <person name="Kang J."/>
            <person name="Chung W.-H."/>
            <person name="Park Y.S."/>
        </authorList>
    </citation>
    <scope>NUCLEOTIDE SEQUENCE [LARGE SCALE GENOMIC DNA]</scope>
    <source>
        <strain evidence="3">MBLB1234</strain>
    </source>
</reference>
<dbReference type="Proteomes" id="UP000270678">
    <property type="component" value="Chromosome"/>
</dbReference>
<dbReference type="AlphaFoldDB" id="A0A3Q9ICJ3"/>
<keyword evidence="3" id="KW-1185">Reference proteome</keyword>
<dbReference type="OrthoDB" id="9814210at2"/>
<dbReference type="PROSITE" id="PS50844">
    <property type="entry name" value="AFP_LIKE"/>
    <property type="match status" value="1"/>
</dbReference>
<dbReference type="Gene3D" id="3.20.20.70">
    <property type="entry name" value="Aldolase class I"/>
    <property type="match status" value="1"/>
</dbReference>
<dbReference type="KEGG" id="plut:EI981_26225"/>
<proteinExistence type="predicted"/>
<dbReference type="PANTHER" id="PTHR42966">
    <property type="entry name" value="N-ACETYLNEURAMINATE SYNTHASE"/>
    <property type="match status" value="1"/>
</dbReference>
<protein>
    <submittedName>
        <fullName evidence="2">N-acetylneuraminate synthase</fullName>
    </submittedName>
</protein>
<dbReference type="InterPro" id="IPR006190">
    <property type="entry name" value="SAF_AFP_Neu5Ac"/>
</dbReference>